<dbReference type="RefSeq" id="XP_033666787.1">
    <property type="nucleotide sequence ID" value="XM_033806872.1"/>
</dbReference>
<evidence type="ECO:0000259" key="4">
    <source>
        <dbReference type="SMART" id="SM00291"/>
    </source>
</evidence>
<dbReference type="PANTHER" id="PTHR33112:SF16">
    <property type="entry name" value="HETEROKARYON INCOMPATIBILITY DOMAIN-CONTAINING PROTEIN"/>
    <property type="match status" value="1"/>
</dbReference>
<dbReference type="InterPro" id="IPR043145">
    <property type="entry name" value="Znf_ZZ_sf"/>
</dbReference>
<evidence type="ECO:0000313" key="6">
    <source>
        <dbReference type="Proteomes" id="UP000799537"/>
    </source>
</evidence>
<dbReference type="EMBL" id="ML993598">
    <property type="protein sequence ID" value="KAF2165898.1"/>
    <property type="molecule type" value="Genomic_DNA"/>
</dbReference>
<protein>
    <recommendedName>
        <fullName evidence="4">ZZ-type domain-containing protein</fullName>
    </recommendedName>
</protein>
<keyword evidence="1" id="KW-0479">Metal-binding</keyword>
<organism evidence="5 6">
    <name type="scientific">Zasmidium cellare ATCC 36951</name>
    <dbReference type="NCBI Taxonomy" id="1080233"/>
    <lineage>
        <taxon>Eukaryota</taxon>
        <taxon>Fungi</taxon>
        <taxon>Dikarya</taxon>
        <taxon>Ascomycota</taxon>
        <taxon>Pezizomycotina</taxon>
        <taxon>Dothideomycetes</taxon>
        <taxon>Dothideomycetidae</taxon>
        <taxon>Mycosphaerellales</taxon>
        <taxon>Mycosphaerellaceae</taxon>
        <taxon>Zasmidium</taxon>
    </lineage>
</organism>
<proteinExistence type="predicted"/>
<dbReference type="CDD" id="cd02340">
    <property type="entry name" value="ZZ_NBR1_like"/>
    <property type="match status" value="1"/>
</dbReference>
<dbReference type="SMART" id="SM00291">
    <property type="entry name" value="ZnF_ZZ"/>
    <property type="match status" value="1"/>
</dbReference>
<keyword evidence="6" id="KW-1185">Reference proteome</keyword>
<dbReference type="PANTHER" id="PTHR33112">
    <property type="entry name" value="DOMAIN PROTEIN, PUTATIVE-RELATED"/>
    <property type="match status" value="1"/>
</dbReference>
<dbReference type="AlphaFoldDB" id="A0A6A6CI89"/>
<evidence type="ECO:0000313" key="5">
    <source>
        <dbReference type="EMBL" id="KAF2165898.1"/>
    </source>
</evidence>
<dbReference type="Gene3D" id="3.30.60.90">
    <property type="match status" value="1"/>
</dbReference>
<feature type="domain" description="ZZ-type" evidence="4">
    <location>
        <begin position="409"/>
        <end position="451"/>
    </location>
</feature>
<dbReference type="Proteomes" id="UP000799537">
    <property type="component" value="Unassembled WGS sequence"/>
</dbReference>
<dbReference type="GO" id="GO:0008270">
    <property type="term" value="F:zinc ion binding"/>
    <property type="evidence" value="ECO:0007669"/>
    <property type="project" value="UniProtKB-KW"/>
</dbReference>
<name>A0A6A6CI89_ZASCE</name>
<sequence length="578" mass="65167">MTLTSATLKSFMSGIKDSKLPRTFKDAIMLTRNLRFRYIWIDSMCIIQPTGPSNDDWNREAARMGGYYSNSRLNLAASAGMGNAEPLLRVRMGSMIEARPFPLFEQAVHRKWTGMSEIMKRDPMWLPSVQPSIPSWLHHIQDSPLSSRAWVLQERLLAPRTLHCTMQGFMWECSELRATEYEPLGTSSDFVARDHGLLNVNVIGRREKDFIVGTYWRQVVEAFSQLQISFPSDRLPALAGIASKVQEYTDDIYIAGHFESSLLGSLLWSTLRPVTPVKVTRNAGAPSWAWASTSAPVTFASLDATDYPSRNPERIEWEAEIIDVSAQPASRQNPFSWLSLGALRIRGRLKEWKSGEDVAEIRLQDQTAEGRWWGHRPMPDGNVNQAGAIPVKRRESLVELQGPQSADSEVSKRRCDGCEKDIRGGFSSCLICPDFDYCSDCMLNASATHPEHSFKTYESDRARTAAVVASGDLLTATIEKQMTQARRTMEQIKLEEQRLESGRNHNPTIDVTLDWPDEFVAGATMYLFLIIRGIQEPSWEGLVLAPTENGRDFRRLGYFSTKASAVFQDVEIQQISLT</sequence>
<evidence type="ECO:0000256" key="3">
    <source>
        <dbReference type="ARBA" id="ARBA00022833"/>
    </source>
</evidence>
<keyword evidence="2" id="KW-0863">Zinc-finger</keyword>
<dbReference type="InterPro" id="IPR000433">
    <property type="entry name" value="Znf_ZZ"/>
</dbReference>
<dbReference type="Pfam" id="PF06985">
    <property type="entry name" value="HET"/>
    <property type="match status" value="1"/>
</dbReference>
<evidence type="ECO:0000256" key="2">
    <source>
        <dbReference type="ARBA" id="ARBA00022771"/>
    </source>
</evidence>
<gene>
    <name evidence="5" type="ORF">M409DRAFT_23630</name>
</gene>
<dbReference type="OrthoDB" id="3792241at2759"/>
<evidence type="ECO:0000256" key="1">
    <source>
        <dbReference type="ARBA" id="ARBA00022723"/>
    </source>
</evidence>
<dbReference type="GeneID" id="54560144"/>
<reference evidence="5" key="1">
    <citation type="journal article" date="2020" name="Stud. Mycol.">
        <title>101 Dothideomycetes genomes: a test case for predicting lifestyles and emergence of pathogens.</title>
        <authorList>
            <person name="Haridas S."/>
            <person name="Albert R."/>
            <person name="Binder M."/>
            <person name="Bloem J."/>
            <person name="Labutti K."/>
            <person name="Salamov A."/>
            <person name="Andreopoulos B."/>
            <person name="Baker S."/>
            <person name="Barry K."/>
            <person name="Bills G."/>
            <person name="Bluhm B."/>
            <person name="Cannon C."/>
            <person name="Castanera R."/>
            <person name="Culley D."/>
            <person name="Daum C."/>
            <person name="Ezra D."/>
            <person name="Gonzalez J."/>
            <person name="Henrissat B."/>
            <person name="Kuo A."/>
            <person name="Liang C."/>
            <person name="Lipzen A."/>
            <person name="Lutzoni F."/>
            <person name="Magnuson J."/>
            <person name="Mondo S."/>
            <person name="Nolan M."/>
            <person name="Ohm R."/>
            <person name="Pangilinan J."/>
            <person name="Park H.-J."/>
            <person name="Ramirez L."/>
            <person name="Alfaro M."/>
            <person name="Sun H."/>
            <person name="Tritt A."/>
            <person name="Yoshinaga Y."/>
            <person name="Zwiers L.-H."/>
            <person name="Turgeon B."/>
            <person name="Goodwin S."/>
            <person name="Spatafora J."/>
            <person name="Crous P."/>
            <person name="Grigoriev I."/>
        </authorList>
    </citation>
    <scope>NUCLEOTIDE SEQUENCE</scope>
    <source>
        <strain evidence="5">ATCC 36951</strain>
    </source>
</reference>
<keyword evidence="3" id="KW-0862">Zinc</keyword>
<dbReference type="SUPFAM" id="SSF57850">
    <property type="entry name" value="RING/U-box"/>
    <property type="match status" value="1"/>
</dbReference>
<accession>A0A6A6CI89</accession>
<dbReference type="InterPro" id="IPR010730">
    <property type="entry name" value="HET"/>
</dbReference>